<proteinExistence type="predicted"/>
<protein>
    <recommendedName>
        <fullName evidence="1">Methyltransferase type 11 domain-containing protein</fullName>
    </recommendedName>
</protein>
<dbReference type="PANTHER" id="PTHR43464:SF52">
    <property type="entry name" value="PUTATIVE-RELATED"/>
    <property type="match status" value="1"/>
</dbReference>
<name>A0A439CVN7_9PEZI</name>
<dbReference type="Pfam" id="PF08241">
    <property type="entry name" value="Methyltransf_11"/>
    <property type="match status" value="1"/>
</dbReference>
<dbReference type="STRING" id="363999.A0A439CVN7"/>
<dbReference type="Gene3D" id="3.40.50.150">
    <property type="entry name" value="Vaccinia Virus protein VP39"/>
    <property type="match status" value="1"/>
</dbReference>
<gene>
    <name evidence="2" type="ORF">EKO27_g8879</name>
</gene>
<evidence type="ECO:0000259" key="1">
    <source>
        <dbReference type="Pfam" id="PF08241"/>
    </source>
</evidence>
<organism evidence="2 3">
    <name type="scientific">Xylaria grammica</name>
    <dbReference type="NCBI Taxonomy" id="363999"/>
    <lineage>
        <taxon>Eukaryota</taxon>
        <taxon>Fungi</taxon>
        <taxon>Dikarya</taxon>
        <taxon>Ascomycota</taxon>
        <taxon>Pezizomycotina</taxon>
        <taxon>Sordariomycetes</taxon>
        <taxon>Xylariomycetidae</taxon>
        <taxon>Xylariales</taxon>
        <taxon>Xylariaceae</taxon>
        <taxon>Xylaria</taxon>
    </lineage>
</organism>
<evidence type="ECO:0000313" key="2">
    <source>
        <dbReference type="EMBL" id="RWA06226.1"/>
    </source>
</evidence>
<feature type="domain" description="Methyltransferase type 11" evidence="1">
    <location>
        <begin position="65"/>
        <end position="173"/>
    </location>
</feature>
<evidence type="ECO:0000313" key="3">
    <source>
        <dbReference type="Proteomes" id="UP000286045"/>
    </source>
</evidence>
<dbReference type="GO" id="GO:0010420">
    <property type="term" value="F:polyprenyldihydroxybenzoate methyltransferase activity"/>
    <property type="evidence" value="ECO:0007669"/>
    <property type="project" value="TreeGrafter"/>
</dbReference>
<dbReference type="PANTHER" id="PTHR43464">
    <property type="entry name" value="METHYLTRANSFERASE"/>
    <property type="match status" value="1"/>
</dbReference>
<sequence>MAQPTSADPSFNSVSYLPTNEAYDRWAKVYDSDGNFLQALDDLELKALFPRFLSLIKSSKPWRLVDLGCGTGRNTTLLLGIPESEIIALDASKGMLEVAETRLAGSNPGSDVSGNPSNLRFGIFDMLATSAPPESVTPHTVDAIISTLVVEHIPLPTFFAHVSQLLRPGGVFLLTNMHSHMGGISQAGFVDAATGRKIRPRSYAHTVEDVILEARRYGLEVETDAEGVGILERAVSENMVQKIGPRSEKWVGITCWFGGIFRKVLDS</sequence>
<dbReference type="AlphaFoldDB" id="A0A439CVN7"/>
<dbReference type="EMBL" id="RYZI01000356">
    <property type="protein sequence ID" value="RWA06226.1"/>
    <property type="molecule type" value="Genomic_DNA"/>
</dbReference>
<reference evidence="2 3" key="1">
    <citation type="submission" date="2018-12" db="EMBL/GenBank/DDBJ databases">
        <title>Draft genome sequence of Xylaria grammica IHI A82.</title>
        <authorList>
            <person name="Buettner E."/>
            <person name="Kellner H."/>
        </authorList>
    </citation>
    <scope>NUCLEOTIDE SEQUENCE [LARGE SCALE GENOMIC DNA]</scope>
    <source>
        <strain evidence="2 3">IHI A82</strain>
    </source>
</reference>
<dbReference type="SUPFAM" id="SSF53335">
    <property type="entry name" value="S-adenosyl-L-methionine-dependent methyltransferases"/>
    <property type="match status" value="1"/>
</dbReference>
<dbReference type="InterPro" id="IPR013216">
    <property type="entry name" value="Methyltransf_11"/>
</dbReference>
<comment type="caution">
    <text evidence="2">The sequence shown here is derived from an EMBL/GenBank/DDBJ whole genome shotgun (WGS) entry which is preliminary data.</text>
</comment>
<accession>A0A439CVN7</accession>
<dbReference type="Proteomes" id="UP000286045">
    <property type="component" value="Unassembled WGS sequence"/>
</dbReference>
<keyword evidence="3" id="KW-1185">Reference proteome</keyword>
<dbReference type="CDD" id="cd02440">
    <property type="entry name" value="AdoMet_MTases"/>
    <property type="match status" value="1"/>
</dbReference>
<dbReference type="InterPro" id="IPR029063">
    <property type="entry name" value="SAM-dependent_MTases_sf"/>
</dbReference>